<evidence type="ECO:0000313" key="2">
    <source>
        <dbReference type="EMBL" id="GFR08457.1"/>
    </source>
</evidence>
<dbReference type="Proteomes" id="UP000887116">
    <property type="component" value="Unassembled WGS sequence"/>
</dbReference>
<comment type="caution">
    <text evidence="2">The sequence shown here is derived from an EMBL/GenBank/DDBJ whole genome shotgun (WGS) entry which is preliminary data.</text>
</comment>
<dbReference type="EMBL" id="BMAO01036170">
    <property type="protein sequence ID" value="GFR08457.1"/>
    <property type="molecule type" value="Genomic_DNA"/>
</dbReference>
<proteinExistence type="predicted"/>
<evidence type="ECO:0000256" key="1">
    <source>
        <dbReference type="ARBA" id="ARBA00023033"/>
    </source>
</evidence>
<dbReference type="OrthoDB" id="3945418at2759"/>
<gene>
    <name evidence="2" type="ORF">TNCT_314751</name>
</gene>
<dbReference type="InterPro" id="IPR036396">
    <property type="entry name" value="Cyt_P450_sf"/>
</dbReference>
<reference evidence="2" key="1">
    <citation type="submission" date="2020-07" db="EMBL/GenBank/DDBJ databases">
        <title>Multicomponent nature underlies the extraordinary mechanical properties of spider dragline silk.</title>
        <authorList>
            <person name="Kono N."/>
            <person name="Nakamura H."/>
            <person name="Mori M."/>
            <person name="Yoshida Y."/>
            <person name="Ohtoshi R."/>
            <person name="Malay A.D."/>
            <person name="Moran D.A.P."/>
            <person name="Tomita M."/>
            <person name="Numata K."/>
            <person name="Arakawa K."/>
        </authorList>
    </citation>
    <scope>NUCLEOTIDE SEQUENCE</scope>
</reference>
<dbReference type="GO" id="GO:0005506">
    <property type="term" value="F:iron ion binding"/>
    <property type="evidence" value="ECO:0007669"/>
    <property type="project" value="InterPro"/>
</dbReference>
<dbReference type="GO" id="GO:0004497">
    <property type="term" value="F:monooxygenase activity"/>
    <property type="evidence" value="ECO:0007669"/>
    <property type="project" value="UniProtKB-KW"/>
</dbReference>
<sequence>MTSFLVRVMQLPYIFNEFVSFSHRLENDATELFQVPLTLTWALYHLSRCPDIQESAREELIERMPTKQSKYYKNIEGAMTGELLFDAGHASPHVQAILQETLR</sequence>
<organism evidence="2 3">
    <name type="scientific">Trichonephila clavata</name>
    <name type="common">Joro spider</name>
    <name type="synonym">Nephila clavata</name>
    <dbReference type="NCBI Taxonomy" id="2740835"/>
    <lineage>
        <taxon>Eukaryota</taxon>
        <taxon>Metazoa</taxon>
        <taxon>Ecdysozoa</taxon>
        <taxon>Arthropoda</taxon>
        <taxon>Chelicerata</taxon>
        <taxon>Arachnida</taxon>
        <taxon>Araneae</taxon>
        <taxon>Araneomorphae</taxon>
        <taxon>Entelegynae</taxon>
        <taxon>Araneoidea</taxon>
        <taxon>Nephilidae</taxon>
        <taxon>Trichonephila</taxon>
    </lineage>
</organism>
<keyword evidence="3" id="KW-1185">Reference proteome</keyword>
<evidence type="ECO:0000313" key="3">
    <source>
        <dbReference type="Proteomes" id="UP000887116"/>
    </source>
</evidence>
<name>A0A8X6LHE7_TRICU</name>
<dbReference type="Gene3D" id="1.10.630.10">
    <property type="entry name" value="Cytochrome P450"/>
    <property type="match status" value="1"/>
</dbReference>
<dbReference type="SUPFAM" id="SSF48264">
    <property type="entry name" value="Cytochrome P450"/>
    <property type="match status" value="1"/>
</dbReference>
<dbReference type="AlphaFoldDB" id="A0A8X6LHE7"/>
<keyword evidence="1" id="KW-0503">Monooxygenase</keyword>
<accession>A0A8X6LHE7</accession>
<dbReference type="GO" id="GO:0020037">
    <property type="term" value="F:heme binding"/>
    <property type="evidence" value="ECO:0007669"/>
    <property type="project" value="InterPro"/>
</dbReference>
<protein>
    <submittedName>
        <fullName evidence="2">Uncharacterized protein</fullName>
    </submittedName>
</protein>
<dbReference type="GO" id="GO:0016705">
    <property type="term" value="F:oxidoreductase activity, acting on paired donors, with incorporation or reduction of molecular oxygen"/>
    <property type="evidence" value="ECO:0007669"/>
    <property type="project" value="InterPro"/>
</dbReference>
<keyword evidence="1" id="KW-0560">Oxidoreductase</keyword>